<feature type="domain" description="Septin-type G" evidence="2">
    <location>
        <begin position="40"/>
        <end position="308"/>
    </location>
</feature>
<evidence type="ECO:0000313" key="4">
    <source>
        <dbReference type="Proteomes" id="UP000694727"/>
    </source>
</evidence>
<dbReference type="Gene3D" id="3.40.50.300">
    <property type="entry name" value="P-loop containing nucleotide triphosphate hydrolases"/>
    <property type="match status" value="1"/>
</dbReference>
<dbReference type="AlphaFoldDB" id="A0A8D0TG83"/>
<dbReference type="PROSITE" id="PS51719">
    <property type="entry name" value="G_SEPTIN"/>
    <property type="match status" value="1"/>
</dbReference>
<organism evidence="3 4">
    <name type="scientific">Sus scrofa</name>
    <name type="common">Pig</name>
    <dbReference type="NCBI Taxonomy" id="9823"/>
    <lineage>
        <taxon>Eukaryota</taxon>
        <taxon>Metazoa</taxon>
        <taxon>Chordata</taxon>
        <taxon>Craniata</taxon>
        <taxon>Vertebrata</taxon>
        <taxon>Euteleostomi</taxon>
        <taxon>Mammalia</taxon>
        <taxon>Eutheria</taxon>
        <taxon>Laurasiatheria</taxon>
        <taxon>Artiodactyla</taxon>
        <taxon>Suina</taxon>
        <taxon>Suidae</taxon>
        <taxon>Sus</taxon>
    </lineage>
</organism>
<dbReference type="GO" id="GO:0005525">
    <property type="term" value="F:GTP binding"/>
    <property type="evidence" value="ECO:0007669"/>
    <property type="project" value="UniProtKB-KW"/>
</dbReference>
<sequence length="308" mass="34874">ATAVTKRAVGSGCREMVPHADHVSSQASLEEQEVFGSLEKSDFLSLRILGEQGLGNRTIVNTLPRHRFRGREGSHEQEGHPQSLFAWNSKSNPMGLKLTNTINHGHFSPERSKPDHYAQAVAFLDQRFQSWCMGRMIKIRKGLHLYHENTVFFCLFRAAPKGEEGRGKTLLQIDQNDPLLNLITCKATSSALSQSKMTDQRLRFLPRLSSEIILPYGEGKYDKDTSKTQGTLSDHFCFTCTANSQQHQILNPLSKARDQTWGYTEVSATSHCSFLLLDTAEVLKHMENYKKKTHTLEYSAARIHRLEE</sequence>
<dbReference type="Proteomes" id="UP000694727">
    <property type="component" value="Unplaced"/>
</dbReference>
<reference evidence="3" key="1">
    <citation type="submission" date="2025-08" db="UniProtKB">
        <authorList>
            <consortium name="Ensembl"/>
        </authorList>
    </citation>
    <scope>IDENTIFICATION</scope>
</reference>
<dbReference type="InterPro" id="IPR027417">
    <property type="entry name" value="P-loop_NTPase"/>
</dbReference>
<evidence type="ECO:0000256" key="1">
    <source>
        <dbReference type="RuleBase" id="RU004560"/>
    </source>
</evidence>
<comment type="similarity">
    <text evidence="1">Belongs to the TRAFAC class TrmE-Era-EngA-EngB-Septin-like GTPase superfamily. Septin GTPase family.</text>
</comment>
<keyword evidence="1" id="KW-0547">Nucleotide-binding</keyword>
<dbReference type="Ensembl" id="ENSSSCT00025102399.1">
    <property type="protein sequence ID" value="ENSSSCP00025045300.1"/>
    <property type="gene ID" value="ENSSSCG00025074095.1"/>
</dbReference>
<evidence type="ECO:0000259" key="2">
    <source>
        <dbReference type="PROSITE" id="PS51719"/>
    </source>
</evidence>
<proteinExistence type="inferred from homology"/>
<evidence type="ECO:0000313" key="3">
    <source>
        <dbReference type="Ensembl" id="ENSSSCP00025045300.1"/>
    </source>
</evidence>
<dbReference type="PANTHER" id="PTHR18884">
    <property type="entry name" value="SEPTIN"/>
    <property type="match status" value="1"/>
</dbReference>
<keyword evidence="1" id="KW-0342">GTP-binding</keyword>
<dbReference type="InterPro" id="IPR030379">
    <property type="entry name" value="G_SEPTIN_dom"/>
</dbReference>
<name>A0A8D0TG83_PIG</name>
<dbReference type="Pfam" id="PF00735">
    <property type="entry name" value="Septin"/>
    <property type="match status" value="1"/>
</dbReference>
<accession>A0A8D0TG83</accession>
<protein>
    <recommendedName>
        <fullName evidence="2">Septin-type G domain-containing protein</fullName>
    </recommendedName>
</protein>